<dbReference type="SMART" id="SM00409">
    <property type="entry name" value="IG"/>
    <property type="match status" value="2"/>
</dbReference>
<dbReference type="SMART" id="SM00092">
    <property type="entry name" value="RNAse_Pc"/>
    <property type="match status" value="1"/>
</dbReference>
<evidence type="ECO:0000256" key="2">
    <source>
        <dbReference type="ARBA" id="ARBA00022475"/>
    </source>
</evidence>
<keyword evidence="5 8" id="KW-0472">Membrane</keyword>
<dbReference type="Pfam" id="PF07686">
    <property type="entry name" value="V-set"/>
    <property type="match status" value="2"/>
</dbReference>
<dbReference type="EMBL" id="AYCK01003799">
    <property type="status" value="NOT_ANNOTATED_CDS"/>
    <property type="molecule type" value="Genomic_DNA"/>
</dbReference>
<name>A0A087XMP8_POEFO</name>
<dbReference type="CDD" id="cd00099">
    <property type="entry name" value="IgV"/>
    <property type="match status" value="1"/>
</dbReference>
<reference evidence="11" key="3">
    <citation type="submission" date="2025-09" db="UniProtKB">
        <authorList>
            <consortium name="Ensembl"/>
        </authorList>
    </citation>
    <scope>IDENTIFICATION</scope>
</reference>
<accession>A0A087XMP8</accession>
<dbReference type="GO" id="GO:0009617">
    <property type="term" value="P:response to bacterium"/>
    <property type="evidence" value="ECO:0007669"/>
    <property type="project" value="TreeGrafter"/>
</dbReference>
<feature type="signal peptide" evidence="9">
    <location>
        <begin position="1"/>
        <end position="19"/>
    </location>
</feature>
<proteinExistence type="predicted"/>
<dbReference type="PROSITE" id="PS50835">
    <property type="entry name" value="IG_LIKE"/>
    <property type="match status" value="1"/>
</dbReference>
<dbReference type="PANTHER" id="PTHR19433:SF111">
    <property type="entry name" value="T CELL RECEPTOR ALPHA VARIABLE 4"/>
    <property type="match status" value="1"/>
</dbReference>
<dbReference type="Gene3D" id="2.60.40.10">
    <property type="entry name" value="Immunoglobulins"/>
    <property type="match status" value="2"/>
</dbReference>
<keyword evidence="3 9" id="KW-0732">Signal</keyword>
<feature type="transmembrane region" description="Helical" evidence="8">
    <location>
        <begin position="317"/>
        <end position="340"/>
    </location>
</feature>
<evidence type="ECO:0000313" key="12">
    <source>
        <dbReference type="Proteomes" id="UP000028760"/>
    </source>
</evidence>
<keyword evidence="2" id="KW-1003">Cell membrane</keyword>
<dbReference type="EMBL" id="AYCK01003798">
    <property type="status" value="NOT_ANNOTATED_CDS"/>
    <property type="molecule type" value="Genomic_DNA"/>
</dbReference>
<evidence type="ECO:0000256" key="7">
    <source>
        <dbReference type="ARBA" id="ARBA00023180"/>
    </source>
</evidence>
<dbReference type="eggNOG" id="ENOG502SK2C">
    <property type="taxonomic scope" value="Eukaryota"/>
</dbReference>
<dbReference type="InterPro" id="IPR007110">
    <property type="entry name" value="Ig-like_dom"/>
</dbReference>
<dbReference type="STRING" id="48698.ENSPFOP00000007051"/>
<reference evidence="12" key="1">
    <citation type="submission" date="2013-10" db="EMBL/GenBank/DDBJ databases">
        <authorList>
            <person name="Schartl M."/>
            <person name="Warren W."/>
        </authorList>
    </citation>
    <scope>NUCLEOTIDE SEQUENCE [LARGE SCALE GENOMIC DNA]</scope>
    <source>
        <strain evidence="12">female</strain>
    </source>
</reference>
<feature type="domain" description="Ig-like" evidence="10">
    <location>
        <begin position="190"/>
        <end position="291"/>
    </location>
</feature>
<evidence type="ECO:0000256" key="3">
    <source>
        <dbReference type="ARBA" id="ARBA00022729"/>
    </source>
</evidence>
<evidence type="ECO:0000256" key="5">
    <source>
        <dbReference type="ARBA" id="ARBA00023136"/>
    </source>
</evidence>
<dbReference type="Proteomes" id="UP000028760">
    <property type="component" value="Unassembled WGS sequence"/>
</dbReference>
<keyword evidence="12" id="KW-1185">Reference proteome</keyword>
<evidence type="ECO:0000256" key="9">
    <source>
        <dbReference type="SAM" id="SignalP"/>
    </source>
</evidence>
<evidence type="ECO:0000256" key="1">
    <source>
        <dbReference type="ARBA" id="ARBA00004236"/>
    </source>
</evidence>
<dbReference type="Gene3D" id="3.10.130.10">
    <property type="entry name" value="Ribonuclease A-like domain"/>
    <property type="match status" value="1"/>
</dbReference>
<evidence type="ECO:0000256" key="4">
    <source>
        <dbReference type="ARBA" id="ARBA00022859"/>
    </source>
</evidence>
<dbReference type="InterPro" id="IPR013106">
    <property type="entry name" value="Ig_V-set"/>
</dbReference>
<dbReference type="SUPFAM" id="SSF48726">
    <property type="entry name" value="Immunoglobulin"/>
    <property type="match status" value="2"/>
</dbReference>
<dbReference type="InterPro" id="IPR013783">
    <property type="entry name" value="Ig-like_fold"/>
</dbReference>
<keyword evidence="8" id="KW-0812">Transmembrane</keyword>
<dbReference type="Pfam" id="PF00074">
    <property type="entry name" value="RnaseA"/>
    <property type="match status" value="1"/>
</dbReference>
<dbReference type="AlphaFoldDB" id="A0A087XMP8"/>
<protein>
    <recommendedName>
        <fullName evidence="10">Ig-like domain-containing protein</fullName>
    </recommendedName>
</protein>
<evidence type="ECO:0000256" key="8">
    <source>
        <dbReference type="SAM" id="Phobius"/>
    </source>
</evidence>
<comment type="subcellular location">
    <subcellularLocation>
        <location evidence="1">Cell membrane</location>
    </subcellularLocation>
</comment>
<dbReference type="GO" id="GO:0005886">
    <property type="term" value="C:plasma membrane"/>
    <property type="evidence" value="ECO:0007669"/>
    <property type="project" value="UniProtKB-SubCell"/>
</dbReference>
<dbReference type="GO" id="GO:0002376">
    <property type="term" value="P:immune system process"/>
    <property type="evidence" value="ECO:0007669"/>
    <property type="project" value="UniProtKB-KW"/>
</dbReference>
<dbReference type="GeneTree" id="ENSGT00940000162676"/>
<dbReference type="SUPFAM" id="SSF54076">
    <property type="entry name" value="RNase A-like"/>
    <property type="match status" value="1"/>
</dbReference>
<evidence type="ECO:0000313" key="11">
    <source>
        <dbReference type="Ensembl" id="ENSPFOP00000007051.2"/>
    </source>
</evidence>
<sequence length="412" mass="44972">MKIPLACLLLLFSSAFCQGQTVGDRYRKFIAQHINGGMSQTRCDAVISQRGISKTDSNDCKETNTFIRASTNLVKQICGSAGCAQEHTTETVSVGADVTLTCSRRPSSSGYLFWMKVVAGNLPEVLAATYTFDSNIANSTPRITTKQEPGTFLLHIKQTELKDTAFYYCEEIIDLQRTLWNVTFVKVKGPEAEITTVVQEPPSLPIHQRDSLTLQCLVQSESDDHASSDHHSVHWFKANNDESPHSKLYVHGKSASKCERIPETPSVRKCVHNFSLSDVDSSDAGTYYCAVVTCGNLLFGKGTKLEIEGSLLVSHSLGTIILIVLLCAALAISVIVIVRLNQTNKKLRRGTTEATADSEIAVAQQSQATNENGLIYSAPNFAKKKAEQKGKRGAKAAEGQIIYAGVRTLGYE</sequence>
<dbReference type="Ensembl" id="ENSPFOT00000007063.2">
    <property type="protein sequence ID" value="ENSPFOP00000007051.2"/>
    <property type="gene ID" value="ENSPFOG00000007146.2"/>
</dbReference>
<dbReference type="InterPro" id="IPR003599">
    <property type="entry name" value="Ig_sub"/>
</dbReference>
<dbReference type="InterPro" id="IPR023411">
    <property type="entry name" value="RNaseA_AS"/>
</dbReference>
<keyword evidence="8" id="KW-1133">Transmembrane helix</keyword>
<reference evidence="11" key="2">
    <citation type="submission" date="2025-08" db="UniProtKB">
        <authorList>
            <consortium name="Ensembl"/>
        </authorList>
    </citation>
    <scope>IDENTIFICATION</scope>
</reference>
<dbReference type="SMART" id="SM00406">
    <property type="entry name" value="IGv"/>
    <property type="match status" value="2"/>
</dbReference>
<dbReference type="PANTHER" id="PTHR19433">
    <property type="entry name" value="T-CELL RECEPTOR ALPHA CHAIN V REGION-RELATED"/>
    <property type="match status" value="1"/>
</dbReference>
<dbReference type="InterPro" id="IPR052051">
    <property type="entry name" value="TCR_complex_component"/>
</dbReference>
<dbReference type="InterPro" id="IPR036816">
    <property type="entry name" value="RNaseA-like_dom_sf"/>
</dbReference>
<keyword evidence="4" id="KW-0391">Immunity</keyword>
<keyword evidence="7" id="KW-0325">Glycoprotein</keyword>
<feature type="chain" id="PRO_5001833202" description="Ig-like domain-containing protein" evidence="9">
    <location>
        <begin position="20"/>
        <end position="412"/>
    </location>
</feature>
<dbReference type="InterPro" id="IPR036179">
    <property type="entry name" value="Ig-like_dom_sf"/>
</dbReference>
<dbReference type="PROSITE" id="PS00127">
    <property type="entry name" value="RNASE_PANCREATIC"/>
    <property type="match status" value="1"/>
</dbReference>
<keyword evidence="6" id="KW-1015">Disulfide bond</keyword>
<dbReference type="InterPro" id="IPR023412">
    <property type="entry name" value="RNaseA_domain"/>
</dbReference>
<organism evidence="11 12">
    <name type="scientific">Poecilia formosa</name>
    <name type="common">Amazon molly</name>
    <name type="synonym">Limia formosa</name>
    <dbReference type="NCBI Taxonomy" id="48698"/>
    <lineage>
        <taxon>Eukaryota</taxon>
        <taxon>Metazoa</taxon>
        <taxon>Chordata</taxon>
        <taxon>Craniata</taxon>
        <taxon>Vertebrata</taxon>
        <taxon>Euteleostomi</taxon>
        <taxon>Actinopterygii</taxon>
        <taxon>Neopterygii</taxon>
        <taxon>Teleostei</taxon>
        <taxon>Neoteleostei</taxon>
        <taxon>Acanthomorphata</taxon>
        <taxon>Ovalentaria</taxon>
        <taxon>Atherinomorphae</taxon>
        <taxon>Cyprinodontiformes</taxon>
        <taxon>Poeciliidae</taxon>
        <taxon>Poeciliinae</taxon>
        <taxon>Poecilia</taxon>
    </lineage>
</organism>
<evidence type="ECO:0000256" key="6">
    <source>
        <dbReference type="ARBA" id="ARBA00023157"/>
    </source>
</evidence>
<evidence type="ECO:0000259" key="10">
    <source>
        <dbReference type="PROSITE" id="PS50835"/>
    </source>
</evidence>